<proteinExistence type="predicted"/>
<dbReference type="Pfam" id="PF12770">
    <property type="entry name" value="CHAT"/>
    <property type="match status" value="1"/>
</dbReference>
<feature type="domain" description="CHAT" evidence="1">
    <location>
        <begin position="401"/>
        <end position="579"/>
    </location>
</feature>
<accession>A0ABV9VNF6</accession>
<gene>
    <name evidence="2" type="ORF">ACFPL4_35910</name>
</gene>
<comment type="caution">
    <text evidence="2">The sequence shown here is derived from an EMBL/GenBank/DDBJ whole genome shotgun (WGS) entry which is preliminary data.</text>
</comment>
<dbReference type="Proteomes" id="UP001595908">
    <property type="component" value="Unassembled WGS sequence"/>
</dbReference>
<evidence type="ECO:0000313" key="2">
    <source>
        <dbReference type="EMBL" id="MFC4983640.1"/>
    </source>
</evidence>
<keyword evidence="3" id="KW-1185">Reference proteome</keyword>
<evidence type="ECO:0000259" key="1">
    <source>
        <dbReference type="Pfam" id="PF12770"/>
    </source>
</evidence>
<reference evidence="3" key="1">
    <citation type="journal article" date="2019" name="Int. J. Syst. Evol. Microbiol.">
        <title>The Global Catalogue of Microorganisms (GCM) 10K type strain sequencing project: providing services to taxonomists for standard genome sequencing and annotation.</title>
        <authorList>
            <consortium name="The Broad Institute Genomics Platform"/>
            <consortium name="The Broad Institute Genome Sequencing Center for Infectious Disease"/>
            <person name="Wu L."/>
            <person name="Ma J."/>
        </authorList>
    </citation>
    <scope>NUCLEOTIDE SEQUENCE [LARGE SCALE GENOMIC DNA]</scope>
    <source>
        <strain evidence="3">ICMP 257</strain>
    </source>
</reference>
<dbReference type="GeneID" id="31237597"/>
<sequence>MVLALGICWAPARLAFECAHPLATWEWLHRAVATSDDKDGSVDIDMGPVDRALKDPRWGTSVERCVLLLAPMVFYLAHHHNTAEHLAKGFREPAFRLCMRSLPTGNQHVAEAALYLAQYLVSQGLRRPASLLGHAVELLLLANPAHPLAAAIAVYLAGARPPVSHRDPDAIARWALQHVPMNPYTALAFEVQRFLGEPEGEALLPELFQQVQAVITMVESEDDPAQVSRDRGVVFSMLGQLQYRLLQSGDATHLTQLLSAWRGVPAGQARTDRCLTLANAGSKVWFRPGSAPSPDLPDSASRLTAAFNKALGHALVTRGLDDTALTTPATGRKDATYAEELSDALHAHLDVADLAEFSSREGAAAFISLLPHLTPVQALLARARGPVLPLAVSLRAPLPDRPVERVQLWCGDAPSAHVEAAVVETVFSYAGMSVDVMTGADLTRDRFLAEFQRDDYDVIWVVAHGSHPLYAPDRAAVVLSDTEHIFLDDLARAPLLPASTRRLVVFNTCDSAAADTQGPYDDRGIARSIVGPGQAVIGHLWPVDGYAATVFGALLAIELADGGSFADAFANALRDLQQDWFAVARQLGDRGIGALVAEPLDGFRQPSIFDWGSAAFLE</sequence>
<name>A0ABV9VNF6_STRAZ</name>
<evidence type="ECO:0000313" key="3">
    <source>
        <dbReference type="Proteomes" id="UP001595908"/>
    </source>
</evidence>
<dbReference type="InterPro" id="IPR024983">
    <property type="entry name" value="CHAT_dom"/>
</dbReference>
<protein>
    <submittedName>
        <fullName evidence="2">CHAT domain-containing protein</fullName>
    </submittedName>
</protein>
<dbReference type="EMBL" id="JBHSJE010000021">
    <property type="protein sequence ID" value="MFC4983640.1"/>
    <property type="molecule type" value="Genomic_DNA"/>
</dbReference>
<dbReference type="RefSeq" id="WP_033305802.1">
    <property type="nucleotide sequence ID" value="NZ_JBHSJE010000021.1"/>
</dbReference>
<organism evidence="2 3">
    <name type="scientific">Streptomyces atroolivaceus</name>
    <dbReference type="NCBI Taxonomy" id="66869"/>
    <lineage>
        <taxon>Bacteria</taxon>
        <taxon>Bacillati</taxon>
        <taxon>Actinomycetota</taxon>
        <taxon>Actinomycetes</taxon>
        <taxon>Kitasatosporales</taxon>
        <taxon>Streptomycetaceae</taxon>
        <taxon>Streptomyces</taxon>
    </lineage>
</organism>